<name>A0A0M3HQ35_ASCLU</name>
<dbReference type="AlphaFoldDB" id="A0A0M3HQ35"/>
<dbReference type="Proteomes" id="UP000036681">
    <property type="component" value="Unplaced"/>
</dbReference>
<organism evidence="1 2">
    <name type="scientific">Ascaris lumbricoides</name>
    <name type="common">Giant roundworm</name>
    <dbReference type="NCBI Taxonomy" id="6252"/>
    <lineage>
        <taxon>Eukaryota</taxon>
        <taxon>Metazoa</taxon>
        <taxon>Ecdysozoa</taxon>
        <taxon>Nematoda</taxon>
        <taxon>Chromadorea</taxon>
        <taxon>Rhabditida</taxon>
        <taxon>Spirurina</taxon>
        <taxon>Ascaridomorpha</taxon>
        <taxon>Ascaridoidea</taxon>
        <taxon>Ascarididae</taxon>
        <taxon>Ascaris</taxon>
    </lineage>
</organism>
<reference evidence="2" key="1">
    <citation type="submission" date="2017-02" db="UniProtKB">
        <authorList>
            <consortium name="WormBaseParasite"/>
        </authorList>
    </citation>
    <scope>IDENTIFICATION</scope>
</reference>
<evidence type="ECO:0000313" key="2">
    <source>
        <dbReference type="WBParaSite" id="ALUE_0000412201-mRNA-1"/>
    </source>
</evidence>
<dbReference type="WBParaSite" id="ALUE_0000412201-mRNA-1">
    <property type="protein sequence ID" value="ALUE_0000412201-mRNA-1"/>
    <property type="gene ID" value="ALUE_0000412201"/>
</dbReference>
<keyword evidence="1" id="KW-1185">Reference proteome</keyword>
<evidence type="ECO:0000313" key="1">
    <source>
        <dbReference type="Proteomes" id="UP000036681"/>
    </source>
</evidence>
<proteinExistence type="predicted"/>
<accession>A0A0M3HQ35</accession>
<sequence length="66" mass="7397">MLRASLAMLGLHTDSLEVTNIAGHEASSSLVCYVQFARMIRCSSTIATSLLGNRIRDEREKRPCWE</sequence>
<protein>
    <submittedName>
        <fullName evidence="2">Secreted protein</fullName>
    </submittedName>
</protein>